<sequence length="112" mass="12200">MKTIRFSPQAGWEAHLRAALAVTAEALAGEDGMCAAHLLIVDRDRSQISTREASLRGRPDAMADWILLVDGYDEAVVARDRSALLGQQGDSAEMLADLYAIEHIVLSHDELV</sequence>
<dbReference type="Proteomes" id="UP000321085">
    <property type="component" value="Unassembled WGS sequence"/>
</dbReference>
<proteinExistence type="predicted"/>
<evidence type="ECO:0000313" key="2">
    <source>
        <dbReference type="Proteomes" id="UP000321085"/>
    </source>
</evidence>
<accession>A0A512C112</accession>
<name>A0A512C112_9HYPH</name>
<comment type="caution">
    <text evidence="1">The sequence shown here is derived from an EMBL/GenBank/DDBJ whole genome shotgun (WGS) entry which is preliminary data.</text>
</comment>
<dbReference type="AlphaFoldDB" id="A0A512C112"/>
<evidence type="ECO:0000313" key="1">
    <source>
        <dbReference type="EMBL" id="GEO17898.1"/>
    </source>
</evidence>
<protein>
    <submittedName>
        <fullName evidence="1">Uncharacterized protein</fullName>
    </submittedName>
</protein>
<dbReference type="EMBL" id="BJYU01000134">
    <property type="protein sequence ID" value="GEO17898.1"/>
    <property type="molecule type" value="Genomic_DNA"/>
</dbReference>
<organism evidence="1 2">
    <name type="scientific">Microvirga aerophila</name>
    <dbReference type="NCBI Taxonomy" id="670291"/>
    <lineage>
        <taxon>Bacteria</taxon>
        <taxon>Pseudomonadati</taxon>
        <taxon>Pseudomonadota</taxon>
        <taxon>Alphaproteobacteria</taxon>
        <taxon>Hyphomicrobiales</taxon>
        <taxon>Methylobacteriaceae</taxon>
        <taxon>Microvirga</taxon>
    </lineage>
</organism>
<gene>
    <name evidence="1" type="ORF">MAE02_55940</name>
</gene>
<reference evidence="1 2" key="1">
    <citation type="submission" date="2019-07" db="EMBL/GenBank/DDBJ databases">
        <title>Whole genome shotgun sequence of Microvirga aerophila NBRC 106136.</title>
        <authorList>
            <person name="Hosoyama A."/>
            <person name="Uohara A."/>
            <person name="Ohji S."/>
            <person name="Ichikawa N."/>
        </authorList>
    </citation>
    <scope>NUCLEOTIDE SEQUENCE [LARGE SCALE GENOMIC DNA]</scope>
    <source>
        <strain evidence="1 2">NBRC 106136</strain>
    </source>
</reference>
<keyword evidence="2" id="KW-1185">Reference proteome</keyword>